<keyword evidence="9" id="KW-1043">Host membrane</keyword>
<dbReference type="GeneID" id="30902368"/>
<dbReference type="GO" id="GO:0044178">
    <property type="term" value="C:host cell Golgi membrane"/>
    <property type="evidence" value="ECO:0007669"/>
    <property type="project" value="UniProtKB-SubCell"/>
</dbReference>
<evidence type="ECO:0000256" key="2">
    <source>
        <dbReference type="ARBA" id="ARBA00004328"/>
    </source>
</evidence>
<evidence type="ECO:0000256" key="9">
    <source>
        <dbReference type="ARBA" id="ARBA00022870"/>
    </source>
</evidence>
<dbReference type="GO" id="GO:0019058">
    <property type="term" value="P:viral life cycle"/>
    <property type="evidence" value="ECO:0007669"/>
    <property type="project" value="InterPro"/>
</dbReference>
<keyword evidence="6 12" id="KW-0812">Transmembrane</keyword>
<protein>
    <submittedName>
        <fullName evidence="13">Envelope protein UL20</fullName>
    </submittedName>
</protein>
<evidence type="ECO:0000256" key="7">
    <source>
        <dbReference type="ARBA" id="ARBA00022812"/>
    </source>
</evidence>
<keyword evidence="8" id="KW-0946">Virion</keyword>
<evidence type="ECO:0000256" key="4">
    <source>
        <dbReference type="ARBA" id="ARBA00007652"/>
    </source>
</evidence>
<evidence type="ECO:0000256" key="5">
    <source>
        <dbReference type="ARBA" id="ARBA00022562"/>
    </source>
</evidence>
<gene>
    <name evidence="13" type="primary">UL20</name>
</gene>
<name>A0A1R3TAY6_9ALPH</name>
<keyword evidence="5" id="KW-1048">Host nucleus</keyword>
<feature type="transmembrane region" description="Helical" evidence="12">
    <location>
        <begin position="104"/>
        <end position="129"/>
    </location>
</feature>
<dbReference type="Pfam" id="PF04544">
    <property type="entry name" value="Herpes_UL20"/>
    <property type="match status" value="1"/>
</dbReference>
<dbReference type="GO" id="GO:0019031">
    <property type="term" value="C:viral envelope"/>
    <property type="evidence" value="ECO:0007669"/>
    <property type="project" value="UniProtKB-KW"/>
</dbReference>
<evidence type="ECO:0000256" key="11">
    <source>
        <dbReference type="ARBA" id="ARBA00023136"/>
    </source>
</evidence>
<sequence>MHRHASYDEDGFSPILLDDQGMAQNDSNISDSDDGLTEYIALSSYGGDVDFFASSAYADVPKLRNPVFTRDVFIFLISAFIVKPTCCVIFLIDYRLTGTTTVFLATGLSVLLVHYLLLVLEALFIYNNIRLDRLPLSKVQRFLVGLLTIGCPTVFTTVTYRALFISDEFSARVLTTDGGNPYAYVTTTSVLGYGANILNARVTSCLLVFAVVIFAVSSICDAIKFILPRVWARAVLRTDISF</sequence>
<comment type="subcellular location">
    <subcellularLocation>
        <location evidence="1">Host Golgi apparatus membrane</location>
        <topology evidence="1">Multi-pass membrane protein</topology>
    </subcellularLocation>
    <subcellularLocation>
        <location evidence="3">Host nucleus membrane</location>
        <topology evidence="3">Multi-pass membrane protein</topology>
    </subcellularLocation>
    <subcellularLocation>
        <location evidence="2">Virion</location>
    </subcellularLocation>
</comment>
<feature type="transmembrane region" description="Helical" evidence="12">
    <location>
        <begin position="141"/>
        <end position="163"/>
    </location>
</feature>
<evidence type="ECO:0000256" key="8">
    <source>
        <dbReference type="ARBA" id="ARBA00022844"/>
    </source>
</evidence>
<evidence type="ECO:0000313" key="13">
    <source>
        <dbReference type="EMBL" id="SCO83570.1"/>
    </source>
</evidence>
<organism evidence="13">
    <name type="scientific">Spheniscid alphaherpesvirus 1</name>
    <dbReference type="NCBI Taxonomy" id="2560777"/>
    <lineage>
        <taxon>Viruses</taxon>
        <taxon>Duplodnaviria</taxon>
        <taxon>Heunggongvirae</taxon>
        <taxon>Peploviricota</taxon>
        <taxon>Herviviricetes</taxon>
        <taxon>Herpesvirales</taxon>
        <taxon>Orthoherpesviridae</taxon>
        <taxon>Alphaherpesvirinae</taxon>
        <taxon>Mardivirus</taxon>
        <taxon>Mardivirus spheniscidalpha1</taxon>
    </lineage>
</organism>
<keyword evidence="7" id="KW-1040">Host Golgi apparatus</keyword>
<keyword evidence="10 12" id="KW-1133">Transmembrane helix</keyword>
<dbReference type="InterPro" id="IPR007629">
    <property type="entry name" value="Herpes_UL20"/>
</dbReference>
<dbReference type="RefSeq" id="YP_009342386.1">
    <property type="nucleotide sequence ID" value="NC_033464.1"/>
</dbReference>
<keyword evidence="11 12" id="KW-0472">Membrane</keyword>
<comment type="similarity">
    <text evidence="4">Belongs to the alphaherpesvirinae UL20 family.</text>
</comment>
<dbReference type="GO" id="GO:0044200">
    <property type="term" value="C:host cell nuclear membrane"/>
    <property type="evidence" value="ECO:0007669"/>
    <property type="project" value="UniProtKB-SubCell"/>
</dbReference>
<dbReference type="OrthoDB" id="13644at10239"/>
<feature type="transmembrane region" description="Helical" evidence="12">
    <location>
        <begin position="72"/>
        <end position="92"/>
    </location>
</feature>
<dbReference type="EMBL" id="LT608135">
    <property type="protein sequence ID" value="SCO83570.1"/>
    <property type="molecule type" value="Genomic_DNA"/>
</dbReference>
<feature type="transmembrane region" description="Helical" evidence="12">
    <location>
        <begin position="206"/>
        <end position="227"/>
    </location>
</feature>
<keyword evidence="13" id="KW-0261">Viral envelope protein</keyword>
<evidence type="ECO:0000256" key="1">
    <source>
        <dbReference type="ARBA" id="ARBA00004252"/>
    </source>
</evidence>
<evidence type="ECO:0000256" key="10">
    <source>
        <dbReference type="ARBA" id="ARBA00022989"/>
    </source>
</evidence>
<dbReference type="KEGG" id="vg:30902368"/>
<proteinExistence type="inferred from homology"/>
<evidence type="ECO:0000256" key="6">
    <source>
        <dbReference type="ARBA" id="ARBA00022692"/>
    </source>
</evidence>
<evidence type="ECO:0000313" key="14">
    <source>
        <dbReference type="Proteomes" id="UP000203542"/>
    </source>
</evidence>
<evidence type="ECO:0000256" key="3">
    <source>
        <dbReference type="ARBA" id="ARBA00004634"/>
    </source>
</evidence>
<dbReference type="Proteomes" id="UP000203542">
    <property type="component" value="Segment"/>
</dbReference>
<keyword evidence="14" id="KW-1185">Reference proteome</keyword>
<reference evidence="13" key="1">
    <citation type="submission" date="2016-08" db="EMBL/GenBank/DDBJ databases">
        <authorList>
            <person name="Seilhamer J.J."/>
        </authorList>
    </citation>
    <scope>NUCLEOTIDE SEQUENCE [LARGE SCALE GENOMIC DNA]</scope>
    <source>
        <strain evidence="13">Lib01004</strain>
    </source>
</reference>
<evidence type="ECO:0000256" key="12">
    <source>
        <dbReference type="SAM" id="Phobius"/>
    </source>
</evidence>
<accession>A0A1R3TAY6</accession>